<comment type="similarity">
    <text evidence="1">Belongs to the FAD-dependent oxidoreductase family.</text>
</comment>
<dbReference type="GO" id="GO:0004174">
    <property type="term" value="F:electron-transferring-flavoprotein dehydrogenase activity"/>
    <property type="evidence" value="ECO:0007669"/>
    <property type="project" value="TreeGrafter"/>
</dbReference>
<dbReference type="OrthoDB" id="202203at2759"/>
<name>A0A9Q0FKY8_9ROSI</name>
<dbReference type="InterPro" id="IPR023753">
    <property type="entry name" value="FAD/NAD-binding_dom"/>
</dbReference>
<dbReference type="Proteomes" id="UP001141552">
    <property type="component" value="Unassembled WGS sequence"/>
</dbReference>
<dbReference type="InterPro" id="IPR036188">
    <property type="entry name" value="FAD/NAD-bd_sf"/>
</dbReference>
<gene>
    <name evidence="6" type="ORF">Tsubulata_028198</name>
</gene>
<keyword evidence="2" id="KW-0285">Flavoprotein</keyword>
<protein>
    <recommendedName>
        <fullName evidence="5">FAD/NAD(P)-binding domain-containing protein</fullName>
    </recommendedName>
</protein>
<feature type="domain" description="FAD/NAD(P)-binding" evidence="5">
    <location>
        <begin position="186"/>
        <end position="333"/>
    </location>
</feature>
<keyword evidence="3" id="KW-0274">FAD</keyword>
<dbReference type="PANTHER" id="PTHR43735:SF3">
    <property type="entry name" value="FERROPTOSIS SUPPRESSOR PROTEIN 1"/>
    <property type="match status" value="1"/>
</dbReference>
<comment type="caution">
    <text evidence="6">The sequence shown here is derived from an EMBL/GenBank/DDBJ whole genome shotgun (WGS) entry which is preliminary data.</text>
</comment>
<feature type="non-terminal residue" evidence="6">
    <location>
        <position position="413"/>
    </location>
</feature>
<evidence type="ECO:0000259" key="5">
    <source>
        <dbReference type="Pfam" id="PF07992"/>
    </source>
</evidence>
<dbReference type="PANTHER" id="PTHR43735">
    <property type="entry name" value="APOPTOSIS-INDUCING FACTOR 1"/>
    <property type="match status" value="1"/>
</dbReference>
<dbReference type="SUPFAM" id="SSF51905">
    <property type="entry name" value="FAD/NAD(P)-binding domain"/>
    <property type="match status" value="1"/>
</dbReference>
<dbReference type="GO" id="GO:0050660">
    <property type="term" value="F:flavin adenine dinucleotide binding"/>
    <property type="evidence" value="ECO:0007669"/>
    <property type="project" value="TreeGrafter"/>
</dbReference>
<evidence type="ECO:0000256" key="4">
    <source>
        <dbReference type="ARBA" id="ARBA00023002"/>
    </source>
</evidence>
<dbReference type="Gene3D" id="3.50.50.100">
    <property type="match status" value="2"/>
</dbReference>
<keyword evidence="4" id="KW-0560">Oxidoreductase</keyword>
<evidence type="ECO:0000256" key="2">
    <source>
        <dbReference type="ARBA" id="ARBA00022630"/>
    </source>
</evidence>
<accession>A0A9Q0FKY8</accession>
<evidence type="ECO:0000313" key="6">
    <source>
        <dbReference type="EMBL" id="KAJ4833395.1"/>
    </source>
</evidence>
<evidence type="ECO:0000313" key="7">
    <source>
        <dbReference type="Proteomes" id="UP001141552"/>
    </source>
</evidence>
<organism evidence="6 7">
    <name type="scientific">Turnera subulata</name>
    <dbReference type="NCBI Taxonomy" id="218843"/>
    <lineage>
        <taxon>Eukaryota</taxon>
        <taxon>Viridiplantae</taxon>
        <taxon>Streptophyta</taxon>
        <taxon>Embryophyta</taxon>
        <taxon>Tracheophyta</taxon>
        <taxon>Spermatophyta</taxon>
        <taxon>Magnoliopsida</taxon>
        <taxon>eudicotyledons</taxon>
        <taxon>Gunneridae</taxon>
        <taxon>Pentapetalae</taxon>
        <taxon>rosids</taxon>
        <taxon>fabids</taxon>
        <taxon>Malpighiales</taxon>
        <taxon>Passifloraceae</taxon>
        <taxon>Turnera</taxon>
    </lineage>
</organism>
<proteinExistence type="inferred from homology"/>
<evidence type="ECO:0000256" key="3">
    <source>
        <dbReference type="ARBA" id="ARBA00022827"/>
    </source>
</evidence>
<evidence type="ECO:0000256" key="1">
    <source>
        <dbReference type="ARBA" id="ARBA00006442"/>
    </source>
</evidence>
<reference evidence="6" key="2">
    <citation type="journal article" date="2023" name="Plants (Basel)">
        <title>Annotation of the Turnera subulata (Passifloraceae) Draft Genome Reveals the S-Locus Evolved after the Divergence of Turneroideae from Passifloroideae in a Stepwise Manner.</title>
        <authorList>
            <person name="Henning P.M."/>
            <person name="Roalson E.H."/>
            <person name="Mir W."/>
            <person name="McCubbin A.G."/>
            <person name="Shore J.S."/>
        </authorList>
    </citation>
    <scope>NUCLEOTIDE SEQUENCE</scope>
    <source>
        <strain evidence="6">F60SS</strain>
    </source>
</reference>
<dbReference type="GO" id="GO:0005737">
    <property type="term" value="C:cytoplasm"/>
    <property type="evidence" value="ECO:0007669"/>
    <property type="project" value="TreeGrafter"/>
</dbReference>
<dbReference type="AlphaFoldDB" id="A0A9Q0FKY8"/>
<reference evidence="6" key="1">
    <citation type="submission" date="2022-02" db="EMBL/GenBank/DDBJ databases">
        <authorList>
            <person name="Henning P.M."/>
            <person name="McCubbin A.G."/>
            <person name="Shore J.S."/>
        </authorList>
    </citation>
    <scope>NUCLEOTIDE SEQUENCE</scope>
    <source>
        <strain evidence="6">F60SS</strain>
        <tissue evidence="6">Leaves</tissue>
    </source>
</reference>
<dbReference type="Pfam" id="PF07992">
    <property type="entry name" value="Pyr_redox_2"/>
    <property type="match status" value="1"/>
</dbReference>
<keyword evidence="7" id="KW-1185">Reference proteome</keyword>
<dbReference type="EMBL" id="JAKUCV010004959">
    <property type="protein sequence ID" value="KAJ4833395.1"/>
    <property type="molecule type" value="Genomic_DNA"/>
</dbReference>
<sequence length="413" mass="45349">EVHHLVASWRNPARQDLLNTEPAGSRSRRLHLSLYCPNPKEAMASFLHGLFSKFASNMEGHKELDAEKRKVVVVGGGLAGSLLAKSLQFNADVTLIDPKEYLEITWADLRAMVEPSVGKRSVINHREYFSNGRIITSTATNITETDTVNKLPMTILSLPLATAILSQNLKQRGSVNSKLNVKRSRGPTGVELAGEIAVDFPEKEVTLVHNGSRLLEFVGPKAADKSLAWLKSKRVQVKLEQKVDLEAITDSNGTKTYHTSAGENINADCHFLCIGKPLSSAWLKDTFLKSDLDTQGRLMVDEHLRVKGRKNIFAIGDITDIPEIKQGYLAQKHASVAAKNLKLLMAGGKEEKMATYKPAGKAIAIVSLGRCEAVAQFPFTTISGYIPGMIKSRDLFIGKTRKTMGLPSHLEDN</sequence>